<dbReference type="SUPFAM" id="SSF48726">
    <property type="entry name" value="Immunoglobulin"/>
    <property type="match status" value="3"/>
</dbReference>
<keyword evidence="10" id="KW-0393">Immunoglobulin domain</keyword>
<evidence type="ECO:0000256" key="5">
    <source>
        <dbReference type="ARBA" id="ARBA00022729"/>
    </source>
</evidence>
<dbReference type="AlphaFoldDB" id="A0A1B0D2W5"/>
<feature type="domain" description="Ig-like" evidence="11">
    <location>
        <begin position="474"/>
        <end position="569"/>
    </location>
</feature>
<dbReference type="Pfam" id="PF07679">
    <property type="entry name" value="I-set"/>
    <property type="match status" value="3"/>
</dbReference>
<accession>A0A1B0D2W5</accession>
<dbReference type="GO" id="GO:0032991">
    <property type="term" value="C:protein-containing complex"/>
    <property type="evidence" value="ECO:0007669"/>
    <property type="project" value="UniProtKB-ARBA"/>
</dbReference>
<dbReference type="CDD" id="cd00096">
    <property type="entry name" value="Ig"/>
    <property type="match status" value="1"/>
</dbReference>
<dbReference type="InterPro" id="IPR003599">
    <property type="entry name" value="Ig_sub"/>
</dbReference>
<keyword evidence="9" id="KW-0325">Glycoprotein</keyword>
<dbReference type="GO" id="GO:0005576">
    <property type="term" value="C:extracellular region"/>
    <property type="evidence" value="ECO:0007669"/>
    <property type="project" value="UniProtKB-SubCell"/>
</dbReference>
<evidence type="ECO:0000259" key="11">
    <source>
        <dbReference type="PROSITE" id="PS50835"/>
    </source>
</evidence>
<dbReference type="SUPFAM" id="SSF82895">
    <property type="entry name" value="TSP-1 type 1 repeat"/>
    <property type="match status" value="1"/>
</dbReference>
<dbReference type="Gene3D" id="3.40.50.410">
    <property type="entry name" value="von Willebrand factor, type A domain"/>
    <property type="match status" value="1"/>
</dbReference>
<dbReference type="GO" id="GO:0098609">
    <property type="term" value="P:cell-cell adhesion"/>
    <property type="evidence" value="ECO:0007669"/>
    <property type="project" value="UniProtKB-ARBA"/>
</dbReference>
<dbReference type="InterPro" id="IPR036465">
    <property type="entry name" value="vWFA_dom_sf"/>
</dbReference>
<dbReference type="InterPro" id="IPR000884">
    <property type="entry name" value="TSP1_rpt"/>
</dbReference>
<dbReference type="Pfam" id="PF25106">
    <property type="entry name" value="VWA_4"/>
    <property type="match status" value="1"/>
</dbReference>
<keyword evidence="13" id="KW-1185">Reference proteome</keyword>
<dbReference type="PROSITE" id="PS50092">
    <property type="entry name" value="TSP1"/>
    <property type="match status" value="1"/>
</dbReference>
<dbReference type="InterPro" id="IPR007110">
    <property type="entry name" value="Ig-like_dom"/>
</dbReference>
<keyword evidence="8" id="KW-1015">Disulfide bond</keyword>
<keyword evidence="3" id="KW-1003">Cell membrane</keyword>
<dbReference type="VEuPathDB" id="VectorBase:PPAI001688"/>
<evidence type="ECO:0000256" key="7">
    <source>
        <dbReference type="ARBA" id="ARBA00023136"/>
    </source>
</evidence>
<feature type="domain" description="Ig-like" evidence="11">
    <location>
        <begin position="572"/>
        <end position="668"/>
    </location>
</feature>
<dbReference type="SMART" id="SM00409">
    <property type="entry name" value="IG"/>
    <property type="match status" value="3"/>
</dbReference>
<evidence type="ECO:0000313" key="12">
    <source>
        <dbReference type="EnsemblMetazoa" id="PPAI001688-PA"/>
    </source>
</evidence>
<dbReference type="PROSITE" id="PS50835">
    <property type="entry name" value="IG_LIKE"/>
    <property type="match status" value="4"/>
</dbReference>
<feature type="domain" description="Ig-like" evidence="11">
    <location>
        <begin position="379"/>
        <end position="469"/>
    </location>
</feature>
<dbReference type="InterPro" id="IPR036179">
    <property type="entry name" value="Ig-like_dom_sf"/>
</dbReference>
<name>A0A1B0D2W5_PHLPP</name>
<evidence type="ECO:0000256" key="10">
    <source>
        <dbReference type="ARBA" id="ARBA00023319"/>
    </source>
</evidence>
<dbReference type="InterPro" id="IPR013783">
    <property type="entry name" value="Ig-like_fold"/>
</dbReference>
<comment type="subcellular location">
    <subcellularLocation>
        <location evidence="1">Cell membrane</location>
    </subcellularLocation>
    <subcellularLocation>
        <location evidence="2">Secreted</location>
    </subcellularLocation>
</comment>
<evidence type="ECO:0000313" key="13">
    <source>
        <dbReference type="Proteomes" id="UP000092462"/>
    </source>
</evidence>
<keyword evidence="7" id="KW-0472">Membrane</keyword>
<feature type="domain" description="Ig-like" evidence="11">
    <location>
        <begin position="673"/>
        <end position="763"/>
    </location>
</feature>
<proteinExistence type="predicted"/>
<evidence type="ECO:0000256" key="8">
    <source>
        <dbReference type="ARBA" id="ARBA00023157"/>
    </source>
</evidence>
<dbReference type="SUPFAM" id="SSF53300">
    <property type="entry name" value="vWA-like"/>
    <property type="match status" value="1"/>
</dbReference>
<dbReference type="Proteomes" id="UP000092462">
    <property type="component" value="Unassembled WGS sequence"/>
</dbReference>
<keyword evidence="6" id="KW-0677">Repeat</keyword>
<evidence type="ECO:0000256" key="9">
    <source>
        <dbReference type="ARBA" id="ARBA00023180"/>
    </source>
</evidence>
<sequence>MYLSQFAKVLVITGAIAIAHCKKNTLPKSSEQVSLVIVFDTTGSMGDDLEELRTGAAYIVRNVMNKTHNPIYNYIFVPFNDPVVGPALITTDPNKLLKRLDEITVDGGGDCPEKSLSGIKIALEECLPGSFVYITFIAADSNCHVSSRTYDAISEKSNGQIYRIKSRDTNTILEGIADNLENGLQLLYIASSSTAGNHTIPLEIDKNLKDITVSVSGSSPNITISNPKNEPSNKTKNLIDLPRVKAVKVPSPEPGVWTVDASSTSAHSVKISGVSNVGFHFGFALRKPDSINETQPRPIRDKENILCIEPTDSDAISNISTIRLYSESGPDPFELVLPVVRDDGSNQIYCAHFKPPSGLFKIEVKGKDSSGNNFTRILPTGVESSDEMRPHNLGDTLQYVELNPNESTELECKIIGNPEPARRWFRNGEEIPGVTKEILKITFESYKLVEYKCIGSNRLGDATATFKINYSEPPEVIDHLLVSKNNSVIIRLKGDSLSLNCPTKGKPSPTLKWKKDGKLIKSDDETTELTEEFKTFSIKSVKDNDSSVYECISENRAGSVSLRYQVKVEEAPRFSRHTRKTEFDSKLGIYREKIRIKIGKLLKLECQIVGKPTPDINWFSVNQSYSETLIPIPDAKGFQVAVVTTNNTGFDCIGNNTHGTVEKHFQIFPKYPPKLKNDSDTVIYVKPKKNFTLDCTTRLFDPVTTVNWFKNGRNIVIEGVKYVTSDDGYILTVVNVSPDMDPGNYACILENDVGSTKKYFNIKNEILTQWTSWSPWSRCNCSRNIHFRVRYCRYKSGGLTAPQHRRYCTGDAIQTQLCSC</sequence>
<dbReference type="InterPro" id="IPR056475">
    <property type="entry name" value="GBD_Hemicentin/VWA7"/>
</dbReference>
<dbReference type="InterPro" id="IPR003598">
    <property type="entry name" value="Ig_sub2"/>
</dbReference>
<dbReference type="InterPro" id="IPR052577">
    <property type="entry name" value="VWA7"/>
</dbReference>
<dbReference type="InterPro" id="IPR056861">
    <property type="entry name" value="HMCN1-like_VWA"/>
</dbReference>
<dbReference type="EnsemblMetazoa" id="PPAI001688-RA">
    <property type="protein sequence ID" value="PPAI001688-PA"/>
    <property type="gene ID" value="PPAI001688"/>
</dbReference>
<dbReference type="GO" id="GO:0005886">
    <property type="term" value="C:plasma membrane"/>
    <property type="evidence" value="ECO:0007669"/>
    <property type="project" value="UniProtKB-SubCell"/>
</dbReference>
<dbReference type="Gene3D" id="2.60.40.10">
    <property type="entry name" value="Immunoglobulins"/>
    <property type="match status" value="4"/>
</dbReference>
<dbReference type="VEuPathDB" id="VectorBase:PPAPM1_010676"/>
<evidence type="ECO:0000256" key="4">
    <source>
        <dbReference type="ARBA" id="ARBA00022525"/>
    </source>
</evidence>
<dbReference type="PANTHER" id="PTHR14905:SF7">
    <property type="entry name" value="VON WILLEBRAND FACTOR A DOMAIN-CONTAINING PROTEIN 7"/>
    <property type="match status" value="1"/>
</dbReference>
<dbReference type="InterPro" id="IPR013098">
    <property type="entry name" value="Ig_I-set"/>
</dbReference>
<dbReference type="Pfam" id="PF13927">
    <property type="entry name" value="Ig_3"/>
    <property type="match status" value="1"/>
</dbReference>
<protein>
    <recommendedName>
        <fullName evidence="11">Ig-like domain-containing protein</fullName>
    </recommendedName>
</protein>
<organism evidence="12 13">
    <name type="scientific">Phlebotomus papatasi</name>
    <name type="common">Sandfly</name>
    <dbReference type="NCBI Taxonomy" id="29031"/>
    <lineage>
        <taxon>Eukaryota</taxon>
        <taxon>Metazoa</taxon>
        <taxon>Ecdysozoa</taxon>
        <taxon>Arthropoda</taxon>
        <taxon>Hexapoda</taxon>
        <taxon>Insecta</taxon>
        <taxon>Pterygota</taxon>
        <taxon>Neoptera</taxon>
        <taxon>Endopterygota</taxon>
        <taxon>Diptera</taxon>
        <taxon>Nematocera</taxon>
        <taxon>Psychodoidea</taxon>
        <taxon>Psychodidae</taxon>
        <taxon>Phlebotomus</taxon>
        <taxon>Phlebotomus</taxon>
    </lineage>
</organism>
<keyword evidence="5" id="KW-0732">Signal</keyword>
<dbReference type="PANTHER" id="PTHR14905">
    <property type="entry name" value="NG37"/>
    <property type="match status" value="1"/>
</dbReference>
<dbReference type="Pfam" id="PF23560">
    <property type="entry name" value="GBD_Hemicentin"/>
    <property type="match status" value="1"/>
</dbReference>
<reference evidence="12" key="1">
    <citation type="submission" date="2022-08" db="UniProtKB">
        <authorList>
            <consortium name="EnsemblMetazoa"/>
        </authorList>
    </citation>
    <scope>IDENTIFICATION</scope>
    <source>
        <strain evidence="12">Israel</strain>
    </source>
</reference>
<evidence type="ECO:0000256" key="1">
    <source>
        <dbReference type="ARBA" id="ARBA00004236"/>
    </source>
</evidence>
<dbReference type="InterPro" id="IPR036383">
    <property type="entry name" value="TSP1_rpt_sf"/>
</dbReference>
<evidence type="ECO:0000256" key="3">
    <source>
        <dbReference type="ARBA" id="ARBA00022475"/>
    </source>
</evidence>
<dbReference type="SMART" id="SM00408">
    <property type="entry name" value="IGc2"/>
    <property type="match status" value="4"/>
</dbReference>
<dbReference type="FunFam" id="2.60.40.10:FF:000005">
    <property type="entry name" value="Neuronal cell adhesion molecule"/>
    <property type="match status" value="1"/>
</dbReference>
<evidence type="ECO:0000256" key="2">
    <source>
        <dbReference type="ARBA" id="ARBA00004613"/>
    </source>
</evidence>
<keyword evidence="4" id="KW-0964">Secreted</keyword>
<dbReference type="EMBL" id="AJVK01002888">
    <property type="status" value="NOT_ANNOTATED_CDS"/>
    <property type="molecule type" value="Genomic_DNA"/>
</dbReference>
<evidence type="ECO:0000256" key="6">
    <source>
        <dbReference type="ARBA" id="ARBA00022737"/>
    </source>
</evidence>